<evidence type="ECO:0000256" key="4">
    <source>
        <dbReference type="SAM" id="SignalP"/>
    </source>
</evidence>
<feature type="non-terminal residue" evidence="6">
    <location>
        <position position="1"/>
    </location>
</feature>
<evidence type="ECO:0000313" key="6">
    <source>
        <dbReference type="EMBL" id="KAF4365068.1"/>
    </source>
</evidence>
<feature type="repeat" description="PPR" evidence="3">
    <location>
        <begin position="805"/>
        <end position="839"/>
    </location>
</feature>
<organism evidence="6 7">
    <name type="scientific">Cannabis sativa</name>
    <name type="common">Hemp</name>
    <name type="synonym">Marijuana</name>
    <dbReference type="NCBI Taxonomy" id="3483"/>
    <lineage>
        <taxon>Eukaryota</taxon>
        <taxon>Viridiplantae</taxon>
        <taxon>Streptophyta</taxon>
        <taxon>Embryophyta</taxon>
        <taxon>Tracheophyta</taxon>
        <taxon>Spermatophyta</taxon>
        <taxon>Magnoliopsida</taxon>
        <taxon>eudicotyledons</taxon>
        <taxon>Gunneridae</taxon>
        <taxon>Pentapetalae</taxon>
        <taxon>rosids</taxon>
        <taxon>fabids</taxon>
        <taxon>Rosales</taxon>
        <taxon>Cannabaceae</taxon>
        <taxon>Cannabis</taxon>
    </lineage>
</organism>
<feature type="repeat" description="PPR" evidence="3">
    <location>
        <begin position="665"/>
        <end position="699"/>
    </location>
</feature>
<dbReference type="PROSITE" id="PS51375">
    <property type="entry name" value="PPR"/>
    <property type="match status" value="18"/>
</dbReference>
<dbReference type="SMART" id="SM01349">
    <property type="entry name" value="TOG"/>
    <property type="match status" value="1"/>
</dbReference>
<feature type="repeat" description="PPR" evidence="3">
    <location>
        <begin position="770"/>
        <end position="804"/>
    </location>
</feature>
<dbReference type="Pfam" id="PF01535">
    <property type="entry name" value="PPR"/>
    <property type="match status" value="2"/>
</dbReference>
<reference evidence="6 7" key="1">
    <citation type="journal article" date="2020" name="bioRxiv">
        <title>Sequence and annotation of 42 cannabis genomes reveals extensive copy number variation in cannabinoid synthesis and pathogen resistance genes.</title>
        <authorList>
            <person name="Mckernan K.J."/>
            <person name="Helbert Y."/>
            <person name="Kane L.T."/>
            <person name="Ebling H."/>
            <person name="Zhang L."/>
            <person name="Liu B."/>
            <person name="Eaton Z."/>
            <person name="Mclaughlin S."/>
            <person name="Kingan S."/>
            <person name="Baybayan P."/>
            <person name="Concepcion G."/>
            <person name="Jordan M."/>
            <person name="Riva A."/>
            <person name="Barbazuk W."/>
            <person name="Harkins T."/>
        </authorList>
    </citation>
    <scope>NUCLEOTIDE SEQUENCE [LARGE SCALE GENOMIC DNA]</scope>
    <source>
        <strain evidence="7">cv. Jamaican Lion 4</strain>
        <tissue evidence="6">Leaf</tissue>
    </source>
</reference>
<feature type="repeat" description="PPR" evidence="3">
    <location>
        <begin position="910"/>
        <end position="944"/>
    </location>
</feature>
<dbReference type="InterPro" id="IPR011989">
    <property type="entry name" value="ARM-like"/>
</dbReference>
<dbReference type="Pfam" id="PF13041">
    <property type="entry name" value="PPR_2"/>
    <property type="match status" value="6"/>
</dbReference>
<accession>A0A7J6F377</accession>
<feature type="repeat" description="PPR" evidence="3">
    <location>
        <begin position="316"/>
        <end position="350"/>
    </location>
</feature>
<evidence type="ECO:0000256" key="1">
    <source>
        <dbReference type="ARBA" id="ARBA00007626"/>
    </source>
</evidence>
<evidence type="ECO:0000256" key="2">
    <source>
        <dbReference type="ARBA" id="ARBA00022737"/>
    </source>
</evidence>
<dbReference type="Gene3D" id="1.25.10.10">
    <property type="entry name" value="Leucine-rich Repeat Variant"/>
    <property type="match status" value="1"/>
</dbReference>
<dbReference type="Pfam" id="PF12854">
    <property type="entry name" value="PPR_1"/>
    <property type="match status" value="3"/>
</dbReference>
<protein>
    <recommendedName>
        <fullName evidence="5">TOG domain-containing protein</fullName>
    </recommendedName>
</protein>
<sequence>DCGSSLAPAVTVFVFVFSLLICVNPSCQAYCFSNYRTEKLSTVSLPVLEQSGSLRGHCYLLHHHLLQFSWLLLQTWMVSAGCAYMKTLLRNYGIAHRFDFKFGKIYNFSQKCSFSSNGNFSESEGKVISFVDGGSIPESPLNAECTRQVVDETCHILESSPWGPSIENSLLARFGKPQPESVIRVLRKLKDVNLAVNYFRWSERQIDQAHCPEAYNSLITVMAKSRNFIWLDQILEEMSVAGIGPSNYTTVELVVSCIKSQKLREAFDLIQTMRRFKFRPAFSAYTNLIGALSTVHEADLMLTLFHQMQELGYEVSVHLFTTVIRVFAKEGRVDAALSLLDEMKSNSLNADIVLYNVCIDCFGKVGKVDMAWKFFHEMKANGLRPDDVTYTSMIGVLCKADKLEEAVQLFEQMDLNRTVPCAYAYNTMIMGYSSAGKFDQAYSLLERQKTKGCIPSVIAYNCILTCLGRKGKVDEALRIFEEMKKDAVPNLPTYNILIDLLCREGKLEAALKVQDAMKEAGLYPNVMTINIMIDRLCKAQKLDAACSIFEEMDYKVCTPNEFTFCSLIDGLGKQGRVDDAYKLYEKMLDTDKIPTAIIYTSLIRNFFRCGRKEDGHKIYKEMVQRGCPPDLMLLNTYMDCIFKAGETEKGRALFKEIKAQGFNPDVRSFSILIHGLIKAGFAHETYELFYAMKEQGCVLDTRAYNTVIDGFCKSGKVNKAYQLLEEMKTKGHQPTVVTYGSVVDGLAKIDRLDEAYMLFEEAKSKGIELNLVIYSSLIDGFGKVGRVDEAYLIMEELMQKGLTPNVYTWNCLLDALVKAEEIDEALVCFQSMKDLNCAPNQITYSILINGFCRVRKFTKAFVYWQEMQKLGLKPNTITYTTMISGLAKAGNIAEANRLFERLKASGGMPDSASYNAMIEGLSSANQAMDAYMLFEETRLKGFKIHSKTCVVLLDSLHKAECLEQAAIVGAVLKETAKSQHASRTCYYRHHINDLLSKVGHSKNPLEDLVNPYYLQHGDNLSNILVSHPLNGQDDYTLQNPKGNYPNGSFLLHLCLFLFKFKYPIWKSLLLSSLSNLINHTHKFPLLHFQHSQKKKPLRFEMAMALRPIDNELPTTIPERPKKQAKVAIPIQKQPQLSTNDENKAPADSTIEYIDSESLQPIEDPQSKIQSLIEGLESKDWIQVCESLNNARRFALYHSDLLTPLLDKVMLVLVKAMKNPRSALCKTSIMASSDIFKAFNQKLLDTSTSDAFDHLILQLLLKASQDKKFVCEEADKALKSMVGSLTPLPLLQRLRASVKHTNLRIRAKAAVAISNCVSKMGLEEMKEYGLVDLIQIAADLLNDRLPEAREAARSALVSVYNAFIENEEGEKKQEAWQNFCQSNLSLIHVQSVFKFTTS</sequence>
<dbReference type="NCBIfam" id="TIGR00756">
    <property type="entry name" value="PPR"/>
    <property type="match status" value="17"/>
</dbReference>
<keyword evidence="7" id="KW-1185">Reference proteome</keyword>
<comment type="caution">
    <text evidence="6">The sequence shown here is derived from an EMBL/GenBank/DDBJ whole genome shotgun (WGS) entry which is preliminary data.</text>
</comment>
<dbReference type="SUPFAM" id="SSF48452">
    <property type="entry name" value="TPR-like"/>
    <property type="match status" value="1"/>
</dbReference>
<feature type="repeat" description="PPR" evidence="3">
    <location>
        <begin position="421"/>
        <end position="455"/>
    </location>
</feature>
<proteinExistence type="inferred from homology"/>
<feature type="repeat" description="PPR" evidence="3">
    <location>
        <begin position="386"/>
        <end position="420"/>
    </location>
</feature>
<feature type="chain" id="PRO_5029901566" description="TOG domain-containing protein" evidence="4">
    <location>
        <begin position="30"/>
        <end position="1397"/>
    </location>
</feature>
<dbReference type="Proteomes" id="UP000583929">
    <property type="component" value="Unassembled WGS sequence"/>
</dbReference>
<feature type="repeat" description="PPR" evidence="3">
    <location>
        <begin position="735"/>
        <end position="769"/>
    </location>
</feature>
<name>A0A7J6F377_CANSA</name>
<feature type="repeat" description="PPR" evidence="3">
    <location>
        <begin position="700"/>
        <end position="734"/>
    </location>
</feature>
<gene>
    <name evidence="6" type="ORF">G4B88_018248</name>
</gene>
<feature type="repeat" description="PPR" evidence="3">
    <location>
        <begin position="525"/>
        <end position="559"/>
    </location>
</feature>
<evidence type="ECO:0000259" key="5">
    <source>
        <dbReference type="SMART" id="SM01349"/>
    </source>
</evidence>
<keyword evidence="4" id="KW-0732">Signal</keyword>
<feature type="repeat" description="PPR" evidence="3">
    <location>
        <begin position="595"/>
        <end position="629"/>
    </location>
</feature>
<comment type="similarity">
    <text evidence="1">Belongs to the PPR family. P subfamily.</text>
</comment>
<dbReference type="EMBL" id="JAATIQ010000277">
    <property type="protein sequence ID" value="KAF4365068.1"/>
    <property type="molecule type" value="Genomic_DNA"/>
</dbReference>
<feature type="signal peptide" evidence="4">
    <location>
        <begin position="1"/>
        <end position="29"/>
    </location>
</feature>
<evidence type="ECO:0000256" key="3">
    <source>
        <dbReference type="PROSITE-ProRule" id="PRU00708"/>
    </source>
</evidence>
<feature type="repeat" description="PPR" evidence="3">
    <location>
        <begin position="560"/>
        <end position="594"/>
    </location>
</feature>
<dbReference type="PANTHER" id="PTHR47447:SF22">
    <property type="entry name" value="TETRATRICOPEPTIDE-LIKE HELICAL DOMAIN SUPERFAMILY"/>
    <property type="match status" value="1"/>
</dbReference>
<feature type="repeat" description="PPR" evidence="3">
    <location>
        <begin position="840"/>
        <end position="874"/>
    </location>
</feature>
<feature type="repeat" description="PPR" evidence="3">
    <location>
        <begin position="630"/>
        <end position="664"/>
    </location>
</feature>
<feature type="repeat" description="PPR" evidence="3">
    <location>
        <begin position="875"/>
        <end position="909"/>
    </location>
</feature>
<dbReference type="InterPro" id="IPR011990">
    <property type="entry name" value="TPR-like_helical_dom_sf"/>
</dbReference>
<dbReference type="Gene3D" id="1.25.40.10">
    <property type="entry name" value="Tetratricopeptide repeat domain"/>
    <property type="match status" value="8"/>
</dbReference>
<dbReference type="PANTHER" id="PTHR47447">
    <property type="entry name" value="OS03G0856100 PROTEIN"/>
    <property type="match status" value="1"/>
</dbReference>
<dbReference type="InterPro" id="IPR002885">
    <property type="entry name" value="PPR_rpt"/>
</dbReference>
<feature type="repeat" description="PPR" evidence="3">
    <location>
        <begin position="456"/>
        <end position="486"/>
    </location>
</feature>
<feature type="repeat" description="PPR" evidence="3">
    <location>
        <begin position="490"/>
        <end position="524"/>
    </location>
</feature>
<dbReference type="InterPro" id="IPR016024">
    <property type="entry name" value="ARM-type_fold"/>
</dbReference>
<feature type="repeat" description="PPR" evidence="3">
    <location>
        <begin position="351"/>
        <end position="385"/>
    </location>
</feature>
<keyword evidence="2" id="KW-0677">Repeat</keyword>
<dbReference type="SUPFAM" id="SSF48371">
    <property type="entry name" value="ARM repeat"/>
    <property type="match status" value="1"/>
</dbReference>
<dbReference type="InterPro" id="IPR034085">
    <property type="entry name" value="TOG"/>
</dbReference>
<dbReference type="InterPro" id="IPR024395">
    <property type="entry name" value="CLASP_N_dom"/>
</dbReference>
<feature type="domain" description="TOG" evidence="5">
    <location>
        <begin position="1157"/>
        <end position="1389"/>
    </location>
</feature>
<dbReference type="Pfam" id="PF12348">
    <property type="entry name" value="CLASP_N"/>
    <property type="match status" value="1"/>
</dbReference>
<evidence type="ECO:0000313" key="7">
    <source>
        <dbReference type="Proteomes" id="UP000583929"/>
    </source>
</evidence>